<feature type="region of interest" description="Disordered" evidence="2">
    <location>
        <begin position="236"/>
        <end position="283"/>
    </location>
</feature>
<organism evidence="3 4">
    <name type="scientific">Phialophora macrospora</name>
    <dbReference type="NCBI Taxonomy" id="1851006"/>
    <lineage>
        <taxon>Eukaryota</taxon>
        <taxon>Fungi</taxon>
        <taxon>Dikarya</taxon>
        <taxon>Ascomycota</taxon>
        <taxon>Pezizomycotina</taxon>
        <taxon>Eurotiomycetes</taxon>
        <taxon>Chaetothyriomycetidae</taxon>
        <taxon>Chaetothyriales</taxon>
        <taxon>Herpotrichiellaceae</taxon>
        <taxon>Phialophora</taxon>
    </lineage>
</organism>
<feature type="compositionally biased region" description="Polar residues" evidence="2">
    <location>
        <begin position="376"/>
        <end position="397"/>
    </location>
</feature>
<feature type="region of interest" description="Disordered" evidence="2">
    <location>
        <begin position="300"/>
        <end position="340"/>
    </location>
</feature>
<feature type="compositionally biased region" description="Basic and acidic residues" evidence="2">
    <location>
        <begin position="447"/>
        <end position="456"/>
    </location>
</feature>
<dbReference type="Proteomes" id="UP000054266">
    <property type="component" value="Unassembled WGS sequence"/>
</dbReference>
<dbReference type="GO" id="GO:0019888">
    <property type="term" value="F:protein phosphatase regulator activity"/>
    <property type="evidence" value="ECO:0007669"/>
    <property type="project" value="InterPro"/>
</dbReference>
<dbReference type="GO" id="GO:0030289">
    <property type="term" value="C:protein phosphatase 4 complex"/>
    <property type="evidence" value="ECO:0007669"/>
    <property type="project" value="InterPro"/>
</dbReference>
<dbReference type="AlphaFoldDB" id="A0A0D2FQ86"/>
<dbReference type="STRING" id="5601.A0A0D2FQ86"/>
<keyword evidence="4" id="KW-1185">Reference proteome</keyword>
<feature type="compositionally biased region" description="Polar residues" evidence="2">
    <location>
        <begin position="248"/>
        <end position="257"/>
    </location>
</feature>
<name>A0A0D2FQ86_9EURO</name>
<gene>
    <name evidence="3" type="ORF">PV04_02721</name>
</gene>
<protein>
    <submittedName>
        <fullName evidence="3">Uncharacterized protein</fullName>
    </submittedName>
</protein>
<feature type="compositionally biased region" description="Basic and acidic residues" evidence="2">
    <location>
        <begin position="422"/>
        <end position="436"/>
    </location>
</feature>
<proteinExistence type="inferred from homology"/>
<reference evidence="3 4" key="1">
    <citation type="submission" date="2015-01" db="EMBL/GenBank/DDBJ databases">
        <title>The Genome Sequence of Capronia semiimmersa CBS27337.</title>
        <authorList>
            <consortium name="The Broad Institute Genomics Platform"/>
            <person name="Cuomo C."/>
            <person name="de Hoog S."/>
            <person name="Gorbushina A."/>
            <person name="Stielow B."/>
            <person name="Teixiera M."/>
            <person name="Abouelleil A."/>
            <person name="Chapman S.B."/>
            <person name="Priest M."/>
            <person name="Young S.K."/>
            <person name="Wortman J."/>
            <person name="Nusbaum C."/>
            <person name="Birren B."/>
        </authorList>
    </citation>
    <scope>NUCLEOTIDE SEQUENCE [LARGE SCALE GENOMIC DNA]</scope>
    <source>
        <strain evidence="3 4">CBS 27337</strain>
    </source>
</reference>
<dbReference type="InterPro" id="IPR015267">
    <property type="entry name" value="PPP4R2"/>
</dbReference>
<evidence type="ECO:0000313" key="4">
    <source>
        <dbReference type="Proteomes" id="UP000054266"/>
    </source>
</evidence>
<accession>A0A0D2FQ86</accession>
<evidence type="ECO:0000313" key="3">
    <source>
        <dbReference type="EMBL" id="KIW70453.1"/>
    </source>
</evidence>
<dbReference type="GO" id="GO:0005737">
    <property type="term" value="C:cytoplasm"/>
    <property type="evidence" value="ECO:0007669"/>
    <property type="project" value="TreeGrafter"/>
</dbReference>
<dbReference type="HOGENOM" id="CLU_024587_0_0_1"/>
<dbReference type="Pfam" id="PF09184">
    <property type="entry name" value="PPP4R2"/>
    <property type="match status" value="1"/>
</dbReference>
<dbReference type="GO" id="GO:0005634">
    <property type="term" value="C:nucleus"/>
    <property type="evidence" value="ECO:0007669"/>
    <property type="project" value="TreeGrafter"/>
</dbReference>
<sequence length="456" mass="48688">MSLDVQALEHVANNGELDYEKWPSIIEPLLQRLNQVVYTEFPIPRPYPVVNRPVPSSPNQTQPPPLRDSIPVAQTPSTPVRNLPPVPPFPNSSATSTSHVPDSLPPTQDPPIDTINELPGPLLQLLNSVTHTLRSSFSERPPHTIQRLAELILYPTMHYKTLPAWLRAIDRVVSVSSAADIFPLSETPALVNGVNGDGGGGILWNNNGYDSASLGSDESLGGALLTPIPWLRNGVHVSEDSSEDSGHLDSNTSASTDSLEDPLALPVSRTDEDGLVPGRPDGAVTQGELIRLEQEAGVVPVTRNPPDTHVSGTLEENSLLDDADLVPHARGPDLLGSVDMGRVDGQDVELRIGSPPGEDGKRETDANDAQTILPGNVSTIGLTGDSNAPSTRPASTVDSEDFEIVLKDAGIGDSEAMQLDDTETKAQESHRQHPVDVQDGDIVLVDADGKTEDENS</sequence>
<dbReference type="PANTHER" id="PTHR16487">
    <property type="entry name" value="PPP4R2-RELATED PROTEIN"/>
    <property type="match status" value="1"/>
</dbReference>
<evidence type="ECO:0000256" key="2">
    <source>
        <dbReference type="SAM" id="MobiDB-lite"/>
    </source>
</evidence>
<dbReference type="EMBL" id="KN846957">
    <property type="protein sequence ID" value="KIW70453.1"/>
    <property type="molecule type" value="Genomic_DNA"/>
</dbReference>
<dbReference type="PANTHER" id="PTHR16487:SF0">
    <property type="entry name" value="PROTEIN PHOSPHATASE 4 REGULATORY SUBUNIT 2-RELATED"/>
    <property type="match status" value="1"/>
</dbReference>
<feature type="compositionally biased region" description="Low complexity" evidence="2">
    <location>
        <begin position="48"/>
        <end position="59"/>
    </location>
</feature>
<feature type="region of interest" description="Disordered" evidence="2">
    <location>
        <begin position="48"/>
        <end position="109"/>
    </location>
</feature>
<evidence type="ECO:0000256" key="1">
    <source>
        <dbReference type="ARBA" id="ARBA00009207"/>
    </source>
</evidence>
<feature type="region of interest" description="Disordered" evidence="2">
    <location>
        <begin position="352"/>
        <end position="456"/>
    </location>
</feature>
<comment type="similarity">
    <text evidence="1">Belongs to the PPP4R2 family.</text>
</comment>